<gene>
    <name evidence="3" type="ORF">ABZ507_01680</name>
</gene>
<dbReference type="InterPro" id="IPR051783">
    <property type="entry name" value="NAD(P)-dependent_oxidoreduct"/>
</dbReference>
<dbReference type="Pfam" id="PF01370">
    <property type="entry name" value="Epimerase"/>
    <property type="match status" value="1"/>
</dbReference>
<evidence type="ECO:0000313" key="4">
    <source>
        <dbReference type="Proteomes" id="UP001550535"/>
    </source>
</evidence>
<proteinExistence type="predicted"/>
<comment type="caution">
    <text evidence="3">The sequence shown here is derived from an EMBL/GenBank/DDBJ whole genome shotgun (WGS) entry which is preliminary data.</text>
</comment>
<dbReference type="PANTHER" id="PTHR48079">
    <property type="entry name" value="PROTEIN YEEZ"/>
    <property type="match status" value="1"/>
</dbReference>
<dbReference type="InterPro" id="IPR036291">
    <property type="entry name" value="NAD(P)-bd_dom_sf"/>
</dbReference>
<dbReference type="SUPFAM" id="SSF51735">
    <property type="entry name" value="NAD(P)-binding Rossmann-fold domains"/>
    <property type="match status" value="1"/>
</dbReference>
<dbReference type="Proteomes" id="UP001550535">
    <property type="component" value="Unassembled WGS sequence"/>
</dbReference>
<accession>A0ABV2X3N9</accession>
<evidence type="ECO:0000313" key="3">
    <source>
        <dbReference type="EMBL" id="MEU2120516.1"/>
    </source>
</evidence>
<dbReference type="EMBL" id="JBEYBR010000002">
    <property type="protein sequence ID" value="MEU2120516.1"/>
    <property type="molecule type" value="Genomic_DNA"/>
</dbReference>
<dbReference type="PANTHER" id="PTHR48079:SF6">
    <property type="entry name" value="NAD(P)-BINDING DOMAIN-CONTAINING PROTEIN-RELATED"/>
    <property type="match status" value="1"/>
</dbReference>
<dbReference type="InterPro" id="IPR001509">
    <property type="entry name" value="Epimerase_deHydtase"/>
</dbReference>
<name>A0ABV2X3N9_9NOCA</name>
<dbReference type="Gene3D" id="3.40.50.720">
    <property type="entry name" value="NAD(P)-binding Rossmann-like Domain"/>
    <property type="match status" value="1"/>
</dbReference>
<organism evidence="3 4">
    <name type="scientific">Nocardia niwae</name>
    <dbReference type="NCBI Taxonomy" id="626084"/>
    <lineage>
        <taxon>Bacteria</taxon>
        <taxon>Bacillati</taxon>
        <taxon>Actinomycetota</taxon>
        <taxon>Actinomycetes</taxon>
        <taxon>Mycobacteriales</taxon>
        <taxon>Nocardiaceae</taxon>
        <taxon>Nocardia</taxon>
    </lineage>
</organism>
<evidence type="ECO:0000256" key="1">
    <source>
        <dbReference type="SAM" id="MobiDB-lite"/>
    </source>
</evidence>
<keyword evidence="4" id="KW-1185">Reference proteome</keyword>
<dbReference type="RefSeq" id="WP_063018612.1">
    <property type="nucleotide sequence ID" value="NZ_JBEYBM010000001.1"/>
</dbReference>
<feature type="region of interest" description="Disordered" evidence="1">
    <location>
        <begin position="325"/>
        <end position="356"/>
    </location>
</feature>
<sequence length="356" mass="38473">MKVVVTGASGNVGTALLRALRDDDCEIVGITRRVPDRAYEPYAAVRWVACDIGATGSAGMLRSACTGADVLVHLAWAIHPRRGDPPMRRTNSIGTENVLRAAAETAVPQVVAASSCAAYAPAERWRRVSEGLPLSGVPGSAYSMSKAELETRLDRFEASHPEVRVARIRPCGIAQSEAAAELADWILPPWLPRRLVGTRLIPIPLWRDFRLQLVHSSDVASAIRRIMHQRAAGAFNIAAEPCLGADALAAMFGGFRLPAPRRALEAAAWTGWRTGLLPLHPAWLTLADRTCLIDSTKARRELGWTPCFGAHDICTELVSAIRAGQTGHSPPLAPVRETRFGRPSHQSQYPDGGQGR</sequence>
<feature type="domain" description="NAD-dependent epimerase/dehydratase" evidence="2">
    <location>
        <begin position="3"/>
        <end position="238"/>
    </location>
</feature>
<reference evidence="3 4" key="1">
    <citation type="submission" date="2024-06" db="EMBL/GenBank/DDBJ databases">
        <title>The Natural Products Discovery Center: Release of the First 8490 Sequenced Strains for Exploring Actinobacteria Biosynthetic Diversity.</title>
        <authorList>
            <person name="Kalkreuter E."/>
            <person name="Kautsar S.A."/>
            <person name="Yang D."/>
            <person name="Bader C.D."/>
            <person name="Teijaro C.N."/>
            <person name="Fluegel L."/>
            <person name="Davis C.M."/>
            <person name="Simpson J.R."/>
            <person name="Lauterbach L."/>
            <person name="Steele A.D."/>
            <person name="Gui C."/>
            <person name="Meng S."/>
            <person name="Li G."/>
            <person name="Viehrig K."/>
            <person name="Ye F."/>
            <person name="Su P."/>
            <person name="Kiefer A.F."/>
            <person name="Nichols A."/>
            <person name="Cepeda A.J."/>
            <person name="Yan W."/>
            <person name="Fan B."/>
            <person name="Jiang Y."/>
            <person name="Adhikari A."/>
            <person name="Zheng C.-J."/>
            <person name="Schuster L."/>
            <person name="Cowan T.M."/>
            <person name="Smanski M.J."/>
            <person name="Chevrette M.G."/>
            <person name="De Carvalho L.P.S."/>
            <person name="Shen B."/>
        </authorList>
    </citation>
    <scope>NUCLEOTIDE SEQUENCE [LARGE SCALE GENOMIC DNA]</scope>
    <source>
        <strain evidence="3 4">NPDC019434</strain>
    </source>
</reference>
<evidence type="ECO:0000259" key="2">
    <source>
        <dbReference type="Pfam" id="PF01370"/>
    </source>
</evidence>
<protein>
    <submittedName>
        <fullName evidence="3">NAD-dependent epimerase/dehydratase family protein</fullName>
    </submittedName>
</protein>